<keyword evidence="1" id="KW-0732">Signal</keyword>
<gene>
    <name evidence="3" type="ORF">SAMN04488027_101160</name>
</gene>
<evidence type="ECO:0000313" key="3">
    <source>
        <dbReference type="EMBL" id="SDG40722.1"/>
    </source>
</evidence>
<organism evidence="3 4">
    <name type="scientific">Psychroflexus sediminis</name>
    <dbReference type="NCBI Taxonomy" id="470826"/>
    <lineage>
        <taxon>Bacteria</taxon>
        <taxon>Pseudomonadati</taxon>
        <taxon>Bacteroidota</taxon>
        <taxon>Flavobacteriia</taxon>
        <taxon>Flavobacteriales</taxon>
        <taxon>Flavobacteriaceae</taxon>
        <taxon>Psychroflexus</taxon>
    </lineage>
</organism>
<name>A0A1G7TZG9_9FLAO</name>
<keyword evidence="4" id="KW-1185">Reference proteome</keyword>
<evidence type="ECO:0000256" key="1">
    <source>
        <dbReference type="SAM" id="SignalP"/>
    </source>
</evidence>
<dbReference type="EMBL" id="FNCW01000001">
    <property type="protein sequence ID" value="SDG40722.1"/>
    <property type="molecule type" value="Genomic_DNA"/>
</dbReference>
<proteinExistence type="predicted"/>
<evidence type="ECO:0000313" key="4">
    <source>
        <dbReference type="Proteomes" id="UP000199296"/>
    </source>
</evidence>
<feature type="signal peptide" evidence="1">
    <location>
        <begin position="1"/>
        <end position="22"/>
    </location>
</feature>
<feature type="chain" id="PRO_5011637880" evidence="1">
    <location>
        <begin position="23"/>
        <end position="213"/>
    </location>
</feature>
<feature type="domain" description="Outer membrane protein beta-barrel" evidence="2">
    <location>
        <begin position="21"/>
        <end position="192"/>
    </location>
</feature>
<dbReference type="AlphaFoldDB" id="A0A1G7TZG9"/>
<dbReference type="STRING" id="470826.SAMN04488027_101160"/>
<accession>A0A1G7TZG9</accession>
<dbReference type="Pfam" id="PF13568">
    <property type="entry name" value="OMP_b-brl_2"/>
    <property type="match status" value="1"/>
</dbReference>
<reference evidence="3 4" key="1">
    <citation type="submission" date="2016-10" db="EMBL/GenBank/DDBJ databases">
        <authorList>
            <person name="de Groot N.N."/>
        </authorList>
    </citation>
    <scope>NUCLEOTIDE SEQUENCE [LARGE SCALE GENOMIC DNA]</scope>
    <source>
        <strain evidence="3 4">DSM 19803</strain>
    </source>
</reference>
<dbReference type="Gene3D" id="2.40.160.20">
    <property type="match status" value="1"/>
</dbReference>
<dbReference type="InterPro" id="IPR011250">
    <property type="entry name" value="OMP/PagP_B-barrel"/>
</dbReference>
<evidence type="ECO:0000259" key="2">
    <source>
        <dbReference type="Pfam" id="PF13568"/>
    </source>
</evidence>
<sequence length="213" mass="23728">MMKLYFISVAILFSLSITTLNAQQEYFEYGFKGGINLSNISGDGTSNYETKTSMHIGAYGVYKILPKLGIQAELLYSEQGFSNDRIPDAADVEKIEEILRMQYINLPVLASYNVIENLWVEGGVQVGYLAKAEAEEETVTLDSAGEVNSTTETIGKTDNYERIDLGIAGGLRYKLSQNFMIQARYTQSLNDINKTMAGDQYNSIFSFSVGYVF</sequence>
<dbReference type="SUPFAM" id="SSF56925">
    <property type="entry name" value="OMPA-like"/>
    <property type="match status" value="1"/>
</dbReference>
<dbReference type="Proteomes" id="UP000199296">
    <property type="component" value="Unassembled WGS sequence"/>
</dbReference>
<protein>
    <submittedName>
        <fullName evidence="3">Outer membrane protein beta-barrel domain-containing protein</fullName>
    </submittedName>
</protein>
<dbReference type="InterPro" id="IPR025665">
    <property type="entry name" value="Beta-barrel_OMP_2"/>
</dbReference>